<dbReference type="GO" id="GO:0016787">
    <property type="term" value="F:hydrolase activity"/>
    <property type="evidence" value="ECO:0007669"/>
    <property type="project" value="UniProtKB-KW"/>
</dbReference>
<dbReference type="SUPFAM" id="SSF52540">
    <property type="entry name" value="P-loop containing nucleoside triphosphate hydrolases"/>
    <property type="match status" value="1"/>
</dbReference>
<dbReference type="PANTHER" id="PTHR35372:SF2">
    <property type="entry name" value="SF3 HELICASE DOMAIN-CONTAINING PROTEIN"/>
    <property type="match status" value="1"/>
</dbReference>
<evidence type="ECO:0000313" key="5">
    <source>
        <dbReference type="EMBL" id="GAI82772.1"/>
    </source>
</evidence>
<dbReference type="GO" id="GO:0005524">
    <property type="term" value="F:ATP binding"/>
    <property type="evidence" value="ECO:0007669"/>
    <property type="project" value="UniProtKB-KW"/>
</dbReference>
<name>X1RPU1_9ZZZZ</name>
<dbReference type="NCBIfam" id="TIGR01613">
    <property type="entry name" value="primase_Cterm"/>
    <property type="match status" value="1"/>
</dbReference>
<feature type="non-terminal residue" evidence="5">
    <location>
        <position position="1"/>
    </location>
</feature>
<dbReference type="InterPro" id="IPR027417">
    <property type="entry name" value="P-loop_NTPase"/>
</dbReference>
<dbReference type="Pfam" id="PF19263">
    <property type="entry name" value="DUF5906"/>
    <property type="match status" value="1"/>
</dbReference>
<organism evidence="5">
    <name type="scientific">marine sediment metagenome</name>
    <dbReference type="NCBI Taxonomy" id="412755"/>
    <lineage>
        <taxon>unclassified sequences</taxon>
        <taxon>metagenomes</taxon>
        <taxon>ecological metagenomes</taxon>
    </lineage>
</organism>
<keyword evidence="1" id="KW-0547">Nucleotide-binding</keyword>
<keyword evidence="2" id="KW-0378">Hydrolase</keyword>
<dbReference type="Gene3D" id="3.40.50.300">
    <property type="entry name" value="P-loop containing nucleotide triphosphate hydrolases"/>
    <property type="match status" value="1"/>
</dbReference>
<dbReference type="PANTHER" id="PTHR35372">
    <property type="entry name" value="ATP BINDING PROTEIN-RELATED"/>
    <property type="match status" value="1"/>
</dbReference>
<dbReference type="InterPro" id="IPR051620">
    <property type="entry name" value="ORF904-like_C"/>
</dbReference>
<dbReference type="EMBL" id="BARW01006939">
    <property type="protein sequence ID" value="GAI82772.1"/>
    <property type="molecule type" value="Genomic_DNA"/>
</dbReference>
<dbReference type="InterPro" id="IPR014015">
    <property type="entry name" value="Helicase_SF3_DNA-vir"/>
</dbReference>
<keyword evidence="3" id="KW-0067">ATP-binding</keyword>
<gene>
    <name evidence="5" type="ORF">S12H4_14554</name>
</gene>
<sequence>DIDKLEELEPPLNLIPFANCIYDIDTGKTIEYSPDYFFTTKLKVKYNPDCGGCPTIDKIFNEIVREEDVITLYEIAGYSMHRAYPYPKIFFLYGSGGNGKSVYSNILTRLIGKRNVATESSSSLQSNRFAGACLLDKSMNIATEMEYSVLRNTEMLKKLTGEDLIRSERKFKETLHFYNYSKVIFMGRSIPETLDDSYGWYRRVFLLEFPNRFVVGKNAVPNLVKSLPQSEIEGFALWALLKLKELRKRGFIFTNHITTEEVKGKYLALSNPLAKFLDEHTEKDYQTEIFCDEFYERFSEFLQEKELRSMASNAVGRKMTDLGYRRDSFKRGERLYKAYLGLKWKE</sequence>
<evidence type="ECO:0000259" key="4">
    <source>
        <dbReference type="PROSITE" id="PS51206"/>
    </source>
</evidence>
<dbReference type="PROSITE" id="PS51206">
    <property type="entry name" value="SF3_HELICASE_1"/>
    <property type="match status" value="1"/>
</dbReference>
<comment type="caution">
    <text evidence="5">The sequence shown here is derived from an EMBL/GenBank/DDBJ whole genome shotgun (WGS) entry which is preliminary data.</text>
</comment>
<dbReference type="Pfam" id="PF08706">
    <property type="entry name" value="D5_N"/>
    <property type="match status" value="1"/>
</dbReference>
<dbReference type="AlphaFoldDB" id="X1RPU1"/>
<evidence type="ECO:0000256" key="1">
    <source>
        <dbReference type="ARBA" id="ARBA00022741"/>
    </source>
</evidence>
<dbReference type="InterPro" id="IPR045455">
    <property type="entry name" value="NrS-1_pol-like_helicase"/>
</dbReference>
<protein>
    <recommendedName>
        <fullName evidence="4">SF3 helicase domain-containing protein</fullName>
    </recommendedName>
</protein>
<accession>X1RPU1</accession>
<dbReference type="InterPro" id="IPR006500">
    <property type="entry name" value="Helicase_put_C_phage/plasmid"/>
</dbReference>
<evidence type="ECO:0000256" key="3">
    <source>
        <dbReference type="ARBA" id="ARBA00022840"/>
    </source>
</evidence>
<feature type="domain" description="SF3 helicase" evidence="4">
    <location>
        <begin position="67"/>
        <end position="222"/>
    </location>
</feature>
<dbReference type="InterPro" id="IPR014818">
    <property type="entry name" value="Phage/plasmid_primase_P4_C"/>
</dbReference>
<evidence type="ECO:0000256" key="2">
    <source>
        <dbReference type="ARBA" id="ARBA00022801"/>
    </source>
</evidence>
<reference evidence="5" key="1">
    <citation type="journal article" date="2014" name="Front. Microbiol.">
        <title>High frequency of phylogenetically diverse reductive dehalogenase-homologous genes in deep subseafloor sedimentary metagenomes.</title>
        <authorList>
            <person name="Kawai M."/>
            <person name="Futagami T."/>
            <person name="Toyoda A."/>
            <person name="Takaki Y."/>
            <person name="Nishi S."/>
            <person name="Hori S."/>
            <person name="Arai W."/>
            <person name="Tsubouchi T."/>
            <person name="Morono Y."/>
            <person name="Uchiyama I."/>
            <person name="Ito T."/>
            <person name="Fujiyama A."/>
            <person name="Inagaki F."/>
            <person name="Takami H."/>
        </authorList>
    </citation>
    <scope>NUCLEOTIDE SEQUENCE</scope>
    <source>
        <strain evidence="5">Expedition CK06-06</strain>
    </source>
</reference>
<proteinExistence type="predicted"/>